<dbReference type="RefSeq" id="WP_188071089.1">
    <property type="nucleotide sequence ID" value="NZ_BSPS01000018.1"/>
</dbReference>
<accession>A0A7W6BGD2</accession>
<evidence type="ECO:0000313" key="2">
    <source>
        <dbReference type="Proteomes" id="UP000571950"/>
    </source>
</evidence>
<keyword evidence="2" id="KW-1185">Reference proteome</keyword>
<gene>
    <name evidence="1" type="ORF">GGR43_001262</name>
</gene>
<sequence>MRGNSISVPFQGDELDQRVVGQLDHLKSKGRQCLVVGFMIGGEVGVYSLTNLSKGGWAENAIEWFHAKRHEFCAKVNQPNKPIDVLWRGHKLNWLDREMFEDAVTMSLDG</sequence>
<dbReference type="EMBL" id="JACIDT010000003">
    <property type="protein sequence ID" value="MBB3925549.1"/>
    <property type="molecule type" value="Genomic_DNA"/>
</dbReference>
<reference evidence="1 2" key="1">
    <citation type="submission" date="2020-08" db="EMBL/GenBank/DDBJ databases">
        <title>Genomic Encyclopedia of Type Strains, Phase IV (KMG-IV): sequencing the most valuable type-strain genomes for metagenomic binning, comparative biology and taxonomic classification.</title>
        <authorList>
            <person name="Goeker M."/>
        </authorList>
    </citation>
    <scope>NUCLEOTIDE SEQUENCE [LARGE SCALE GENOMIC DNA]</scope>
    <source>
        <strain evidence="1 2">DSM 26189</strain>
    </source>
</reference>
<name>A0A7W6BGD2_9SPHN</name>
<organism evidence="1 2">
    <name type="scientific">Sphingobium jiangsuense</name>
    <dbReference type="NCBI Taxonomy" id="870476"/>
    <lineage>
        <taxon>Bacteria</taxon>
        <taxon>Pseudomonadati</taxon>
        <taxon>Pseudomonadota</taxon>
        <taxon>Alphaproteobacteria</taxon>
        <taxon>Sphingomonadales</taxon>
        <taxon>Sphingomonadaceae</taxon>
        <taxon>Sphingobium</taxon>
    </lineage>
</organism>
<evidence type="ECO:0000313" key="1">
    <source>
        <dbReference type="EMBL" id="MBB3925549.1"/>
    </source>
</evidence>
<comment type="caution">
    <text evidence="1">The sequence shown here is derived from an EMBL/GenBank/DDBJ whole genome shotgun (WGS) entry which is preliminary data.</text>
</comment>
<dbReference type="AlphaFoldDB" id="A0A7W6BGD2"/>
<proteinExistence type="predicted"/>
<protein>
    <submittedName>
        <fullName evidence="1">Uncharacterized protein</fullName>
    </submittedName>
</protein>
<dbReference type="Proteomes" id="UP000571950">
    <property type="component" value="Unassembled WGS sequence"/>
</dbReference>